<gene>
    <name evidence="1" type="ORF">BB215W447A_1253</name>
</gene>
<dbReference type="Gene3D" id="3.40.630.40">
    <property type="entry name" value="Zn-dependent exopeptidases"/>
    <property type="match status" value="1"/>
</dbReference>
<protein>
    <recommendedName>
        <fullName evidence="3">N-formylglutamate amidohydrolase</fullName>
    </recommendedName>
</protein>
<dbReference type="InterPro" id="IPR007709">
    <property type="entry name" value="N-FG_amidohydro"/>
</dbReference>
<dbReference type="AlphaFoldDB" id="A0A2K9BHZ8"/>
<dbReference type="Pfam" id="PF05013">
    <property type="entry name" value="FGase"/>
    <property type="match status" value="1"/>
</dbReference>
<evidence type="ECO:0000313" key="1">
    <source>
        <dbReference type="EMBL" id="AUE03269.1"/>
    </source>
</evidence>
<proteinExistence type="predicted"/>
<dbReference type="EMBL" id="CP021558">
    <property type="protein sequence ID" value="AUE03269.1"/>
    <property type="molecule type" value="Genomic_DNA"/>
</dbReference>
<accession>A0A2K9BHZ8</accession>
<name>A0A2K9BHZ8_BIFBR</name>
<evidence type="ECO:0000313" key="2">
    <source>
        <dbReference type="Proteomes" id="UP000232491"/>
    </source>
</evidence>
<sequence length="255" mass="28696">MTPLFETMQGATPILIHIPHAGRLIPAGFDRTRLADPDAFDRACELTRDRHADTLGMEAAQSLDATIMLNHASRMWCDPERYPDDREEMNRAGMGAIPIRDIDGHPLYQPGQSPGMRERGRRFRLLYTPWHRLLDAQCELMLDTFGQCTLLDIHTYPKTPHPYEPHSDEPRPQAIIGHNGDPAGRALASRLASLLLGRGLTIGINTAYKGSMTPDTIHDTRLASIMVETRWDTAADPDARRMITDAIRRLMEARI</sequence>
<reference evidence="1 2" key="1">
    <citation type="submission" date="2017-05" db="EMBL/GenBank/DDBJ databases">
        <title>Comparative genomics and methylome analysis of the gut commensal Bifidobacterium breve.</title>
        <authorList>
            <person name="Bottacini F."/>
            <person name="Morrissey R."/>
            <person name="Roberts R.J."/>
            <person name="James K."/>
            <person name="van Breen J."/>
            <person name="Egan M."/>
            <person name="Lambert J."/>
            <person name="van Limpt K."/>
            <person name="Stanton C."/>
            <person name="Knol J."/>
            <person name="O' Connell Motherway M."/>
            <person name="van Sinderen D."/>
        </authorList>
    </citation>
    <scope>NUCLEOTIDE SEQUENCE [LARGE SCALE GENOMIC DNA]</scope>
    <source>
        <strain evidence="1 2">215W447a</strain>
    </source>
</reference>
<evidence type="ECO:0008006" key="3">
    <source>
        <dbReference type="Google" id="ProtNLM"/>
    </source>
</evidence>
<dbReference type="SUPFAM" id="SSF53187">
    <property type="entry name" value="Zn-dependent exopeptidases"/>
    <property type="match status" value="1"/>
</dbReference>
<organism evidence="1 2">
    <name type="scientific">Bifidobacterium breve</name>
    <dbReference type="NCBI Taxonomy" id="1685"/>
    <lineage>
        <taxon>Bacteria</taxon>
        <taxon>Bacillati</taxon>
        <taxon>Actinomycetota</taxon>
        <taxon>Actinomycetes</taxon>
        <taxon>Bifidobacteriales</taxon>
        <taxon>Bifidobacteriaceae</taxon>
        <taxon>Bifidobacterium</taxon>
    </lineage>
</organism>
<dbReference type="Proteomes" id="UP000232491">
    <property type="component" value="Chromosome"/>
</dbReference>
<dbReference type="RefSeq" id="WP_106641537.1">
    <property type="nucleotide sequence ID" value="NZ_CP021558.1"/>
</dbReference>